<dbReference type="InterPro" id="IPR001763">
    <property type="entry name" value="Rhodanese-like_dom"/>
</dbReference>
<dbReference type="PANTHER" id="PTHR43084:SF1">
    <property type="entry name" value="PERSULFIDE DIOXYGENASE ETHE1, MITOCHONDRIAL"/>
    <property type="match status" value="1"/>
</dbReference>
<evidence type="ECO:0000256" key="1">
    <source>
        <dbReference type="ARBA" id="ARBA00022723"/>
    </source>
</evidence>
<dbReference type="SMART" id="SM00849">
    <property type="entry name" value="Lactamase_B"/>
    <property type="match status" value="1"/>
</dbReference>
<dbReference type="CDD" id="cd07724">
    <property type="entry name" value="POD-like_MBL-fold"/>
    <property type="match status" value="1"/>
</dbReference>
<dbReference type="InterPro" id="IPR036873">
    <property type="entry name" value="Rhodanese-like_dom_sf"/>
</dbReference>
<dbReference type="InterPro" id="IPR001279">
    <property type="entry name" value="Metallo-B-lactamas"/>
</dbReference>
<reference evidence="3 4" key="1">
    <citation type="journal article" date="2014" name="Nature">
        <title>An environmental bacterial taxon with a large and distinct metabolic repertoire.</title>
        <authorList>
            <person name="Wilson M.C."/>
            <person name="Mori T."/>
            <person name="Ruckert C."/>
            <person name="Uria A.R."/>
            <person name="Helf M.J."/>
            <person name="Takada K."/>
            <person name="Gernert C."/>
            <person name="Steffens U.A."/>
            <person name="Heycke N."/>
            <person name="Schmitt S."/>
            <person name="Rinke C."/>
            <person name="Helfrich E.J."/>
            <person name="Brachmann A.O."/>
            <person name="Gurgui C."/>
            <person name="Wakimoto T."/>
            <person name="Kracht M."/>
            <person name="Crusemann M."/>
            <person name="Hentschel U."/>
            <person name="Abe I."/>
            <person name="Matsunaga S."/>
            <person name="Kalinowski J."/>
            <person name="Takeyama H."/>
            <person name="Piel J."/>
        </authorList>
    </citation>
    <scope>NUCLEOTIDE SEQUENCE [LARGE SCALE GENOMIC DNA]</scope>
    <source>
        <strain evidence="4">TSY1</strain>
    </source>
</reference>
<evidence type="ECO:0000259" key="2">
    <source>
        <dbReference type="PROSITE" id="PS50206"/>
    </source>
</evidence>
<dbReference type="InterPro" id="IPR051682">
    <property type="entry name" value="Mito_Persulfide_Diox"/>
</dbReference>
<proteinExistence type="predicted"/>
<feature type="domain" description="Rhodanese" evidence="2">
    <location>
        <begin position="376"/>
        <end position="464"/>
    </location>
</feature>
<name>W4LVG7_ENTF1</name>
<keyword evidence="1" id="KW-0479">Metal-binding</keyword>
<dbReference type="Pfam" id="PF00581">
    <property type="entry name" value="Rhodanese"/>
    <property type="match status" value="2"/>
</dbReference>
<dbReference type="InterPro" id="IPR036866">
    <property type="entry name" value="RibonucZ/Hydroxyglut_hydro"/>
</dbReference>
<dbReference type="SMART" id="SM00450">
    <property type="entry name" value="RHOD"/>
    <property type="match status" value="2"/>
</dbReference>
<protein>
    <submittedName>
        <fullName evidence="3">Sulfurtransferase</fullName>
    </submittedName>
</protein>
<dbReference type="GO" id="GO:0050313">
    <property type="term" value="F:sulfur dioxygenase activity"/>
    <property type="evidence" value="ECO:0007669"/>
    <property type="project" value="InterPro"/>
</dbReference>
<gene>
    <name evidence="3" type="ORF">ETSY1_07655</name>
</gene>
<dbReference type="FunFam" id="3.60.15.10:FF:000030">
    <property type="entry name" value="Metallo-beta-lactamase family protein"/>
    <property type="match status" value="1"/>
</dbReference>
<dbReference type="Proteomes" id="UP000019141">
    <property type="component" value="Unassembled WGS sequence"/>
</dbReference>
<dbReference type="GO" id="GO:0070813">
    <property type="term" value="P:hydrogen sulfide metabolic process"/>
    <property type="evidence" value="ECO:0007669"/>
    <property type="project" value="TreeGrafter"/>
</dbReference>
<dbReference type="Pfam" id="PF00753">
    <property type="entry name" value="Lactamase_B"/>
    <property type="match status" value="1"/>
</dbReference>
<dbReference type="SUPFAM" id="SSF52821">
    <property type="entry name" value="Rhodanese/Cell cycle control phosphatase"/>
    <property type="match status" value="2"/>
</dbReference>
<dbReference type="PATRIC" id="fig|1429438.4.peg.1640"/>
<evidence type="ECO:0000313" key="3">
    <source>
        <dbReference type="EMBL" id="ETX01357.1"/>
    </source>
</evidence>
<accession>W4LVG7</accession>
<dbReference type="PANTHER" id="PTHR43084">
    <property type="entry name" value="PERSULFIDE DIOXYGENASE ETHE1"/>
    <property type="match status" value="1"/>
</dbReference>
<keyword evidence="4" id="KW-1185">Reference proteome</keyword>
<organism evidence="3 4">
    <name type="scientific">Entotheonella factor</name>
    <dbReference type="NCBI Taxonomy" id="1429438"/>
    <lineage>
        <taxon>Bacteria</taxon>
        <taxon>Pseudomonadati</taxon>
        <taxon>Nitrospinota/Tectimicrobiota group</taxon>
        <taxon>Candidatus Tectimicrobiota</taxon>
        <taxon>Candidatus Entotheonellia</taxon>
        <taxon>Candidatus Entotheonellales</taxon>
        <taxon>Candidatus Entotheonellaceae</taxon>
        <taxon>Candidatus Entotheonella</taxon>
    </lineage>
</organism>
<dbReference type="PROSITE" id="PS50206">
    <property type="entry name" value="RHODANESE_3"/>
    <property type="match status" value="2"/>
</dbReference>
<dbReference type="Gene3D" id="3.60.15.10">
    <property type="entry name" value="Ribonuclease Z/Hydroxyacylglutathione hydrolase-like"/>
    <property type="match status" value="1"/>
</dbReference>
<evidence type="ECO:0000313" key="4">
    <source>
        <dbReference type="Proteomes" id="UP000019141"/>
    </source>
</evidence>
<feature type="domain" description="Rhodanese" evidence="2">
    <location>
        <begin position="271"/>
        <end position="361"/>
    </location>
</feature>
<dbReference type="SUPFAM" id="SSF56281">
    <property type="entry name" value="Metallo-hydrolase/oxidoreductase"/>
    <property type="match status" value="1"/>
</dbReference>
<dbReference type="GO" id="GO:0046872">
    <property type="term" value="F:metal ion binding"/>
    <property type="evidence" value="ECO:0007669"/>
    <property type="project" value="UniProtKB-KW"/>
</dbReference>
<dbReference type="GO" id="GO:0006749">
    <property type="term" value="P:glutathione metabolic process"/>
    <property type="evidence" value="ECO:0007669"/>
    <property type="project" value="InterPro"/>
</dbReference>
<dbReference type="InterPro" id="IPR044528">
    <property type="entry name" value="POD-like_MBL-fold"/>
</dbReference>
<comment type="caution">
    <text evidence="3">The sequence shown here is derived from an EMBL/GenBank/DDBJ whole genome shotgun (WGS) entry which is preliminary data.</text>
</comment>
<dbReference type="EMBL" id="AZHW01000241">
    <property type="protein sequence ID" value="ETX01357.1"/>
    <property type="molecule type" value="Genomic_DNA"/>
</dbReference>
<dbReference type="AlphaFoldDB" id="W4LVG7"/>
<dbReference type="GO" id="GO:0016740">
    <property type="term" value="F:transferase activity"/>
    <property type="evidence" value="ECO:0007669"/>
    <property type="project" value="UniProtKB-KW"/>
</dbReference>
<dbReference type="Gene3D" id="3.40.250.10">
    <property type="entry name" value="Rhodanese-like domain"/>
    <property type="match status" value="2"/>
</dbReference>
<dbReference type="HOGENOM" id="CLU_030571_7_1_7"/>
<sequence>MIFKQYYLGCLAHASYLIGDEETATAVVVDPQRDIHQYIRDAEQQALQIRYVFLTHFHADFLAGHLELRDQTGATICLGVRAEAEYAFRPFGNGDVLDIGQVRLKTLETPGHTPEAISILVYDRQQNADRPHAVLTGDTLFIGDVGRPDLMASIGMTADELANLLYDSLHNKLLPLPDETLVYPAHGAGSLCGRNLSTDTVSTMGTQRHYNYALQPMSREAFVALVTADQPEAPSYFAYDAMLNRRERATLEAALEQGLTPLSLDTVIQLMHTDAQVVDVRDVADFAGAHLRGSLNISLSGAYATWAGTLLDRHRPIVLVADPGQEGEAATRLGRIGFDHVQGFLDGGMQALDARLDLVQRTERITAPALAEQLASATPPVVLDVRTEKEWQDKHIEGSLNIPLNHLRERISEIPLHQPLVVHCGSGYRSAIAVSILTPYDPAHIADLVGGFAAWEASQFETTTSEASTSA</sequence>
<dbReference type="CDD" id="cd00158">
    <property type="entry name" value="RHOD"/>
    <property type="match status" value="2"/>
</dbReference>